<proteinExistence type="predicted"/>
<dbReference type="Proteomes" id="UP000657918">
    <property type="component" value="Unassembled WGS sequence"/>
</dbReference>
<evidence type="ECO:0000313" key="4">
    <source>
        <dbReference type="Proteomes" id="UP000657918"/>
    </source>
</evidence>
<organism evidence="3 4">
    <name type="scientific">Salix dunnii</name>
    <dbReference type="NCBI Taxonomy" id="1413687"/>
    <lineage>
        <taxon>Eukaryota</taxon>
        <taxon>Viridiplantae</taxon>
        <taxon>Streptophyta</taxon>
        <taxon>Embryophyta</taxon>
        <taxon>Tracheophyta</taxon>
        <taxon>Spermatophyta</taxon>
        <taxon>Magnoliopsida</taxon>
        <taxon>eudicotyledons</taxon>
        <taxon>Gunneridae</taxon>
        <taxon>Pentapetalae</taxon>
        <taxon>rosids</taxon>
        <taxon>fabids</taxon>
        <taxon>Malpighiales</taxon>
        <taxon>Salicaceae</taxon>
        <taxon>Saliceae</taxon>
        <taxon>Salix</taxon>
    </lineage>
</organism>
<gene>
    <name evidence="3" type="ORF">SADUNF_Sadunf06G0062700</name>
</gene>
<reference evidence="3 4" key="1">
    <citation type="submission" date="2020-10" db="EMBL/GenBank/DDBJ databases">
        <title>Plant Genome Project.</title>
        <authorList>
            <person name="Zhang R.-G."/>
        </authorList>
    </citation>
    <scope>NUCLEOTIDE SEQUENCE [LARGE SCALE GENOMIC DNA]</scope>
    <source>
        <strain evidence="3">FAFU-HL-1</strain>
        <tissue evidence="3">Leaf</tissue>
    </source>
</reference>
<keyword evidence="2" id="KW-0812">Transmembrane</keyword>
<sequence length="298" mass="32889">MNSRSHAVGEVLVDELERNLSRLVSLKDVEEEIYASDGDDNSDDGYKPFGSQAVKKCHDNSSSMAPSDEEDNEPETGLQILFPEEFPHLNSTRLPFVSAMKGSREKQGGSPRKLAVSWAPDVYDPIPNSLSHSVKSKQKKSRKDRDKDNNHNKKNGKKGHKGSSSKGLGGKDKKQFRKSGGRSDKCYKTDASEGSDDFGVGSPDYCGSSFLKNSAAKFHYSVAEALLKLTLASSILKGWMRHMEAKMCLQLSMVLHAGCHMETTSVLVRFRMLQEPVFAFAVLYCTGGCVFHLPAIEF</sequence>
<protein>
    <submittedName>
        <fullName evidence="3">Uncharacterized protein</fullName>
    </submittedName>
</protein>
<feature type="compositionally biased region" description="Basic and acidic residues" evidence="1">
    <location>
        <begin position="181"/>
        <end position="191"/>
    </location>
</feature>
<dbReference type="PANTHER" id="PTHR34952">
    <property type="entry name" value="OS05G0113500 PROTEIN"/>
    <property type="match status" value="1"/>
</dbReference>
<name>A0A835K5T3_9ROSI</name>
<feature type="compositionally biased region" description="Basic residues" evidence="1">
    <location>
        <begin position="152"/>
        <end position="163"/>
    </location>
</feature>
<dbReference type="AlphaFoldDB" id="A0A835K5T3"/>
<feature type="compositionally biased region" description="Acidic residues" evidence="1">
    <location>
        <begin position="33"/>
        <end position="43"/>
    </location>
</feature>
<comment type="caution">
    <text evidence="3">The sequence shown here is derived from an EMBL/GenBank/DDBJ whole genome shotgun (WGS) entry which is preliminary data.</text>
</comment>
<keyword evidence="2" id="KW-0472">Membrane</keyword>
<evidence type="ECO:0000313" key="3">
    <source>
        <dbReference type="EMBL" id="KAF9679891.1"/>
    </source>
</evidence>
<feature type="region of interest" description="Disordered" evidence="1">
    <location>
        <begin position="33"/>
        <end position="81"/>
    </location>
</feature>
<accession>A0A835K5T3</accession>
<dbReference type="OrthoDB" id="2016966at2759"/>
<feature type="region of interest" description="Disordered" evidence="1">
    <location>
        <begin position="121"/>
        <end position="195"/>
    </location>
</feature>
<feature type="transmembrane region" description="Helical" evidence="2">
    <location>
        <begin position="277"/>
        <end position="296"/>
    </location>
</feature>
<evidence type="ECO:0000256" key="2">
    <source>
        <dbReference type="SAM" id="Phobius"/>
    </source>
</evidence>
<keyword evidence="4" id="KW-1185">Reference proteome</keyword>
<evidence type="ECO:0000256" key="1">
    <source>
        <dbReference type="SAM" id="MobiDB-lite"/>
    </source>
</evidence>
<dbReference type="PANTHER" id="PTHR34952:SF2">
    <property type="entry name" value="OS05G0113500 PROTEIN"/>
    <property type="match status" value="1"/>
</dbReference>
<keyword evidence="2" id="KW-1133">Transmembrane helix</keyword>
<dbReference type="EMBL" id="JADGMS010000006">
    <property type="protein sequence ID" value="KAF9679891.1"/>
    <property type="molecule type" value="Genomic_DNA"/>
</dbReference>